<feature type="compositionally biased region" description="Acidic residues" evidence="1">
    <location>
        <begin position="139"/>
        <end position="166"/>
    </location>
</feature>
<feature type="region of interest" description="Disordered" evidence="1">
    <location>
        <begin position="275"/>
        <end position="299"/>
    </location>
</feature>
<dbReference type="EMBL" id="JANFFA010000003">
    <property type="protein sequence ID" value="MDQ2094722.1"/>
    <property type="molecule type" value="Genomic_DNA"/>
</dbReference>
<dbReference type="RefSeq" id="WP_317626337.1">
    <property type="nucleotide sequence ID" value="NZ_JANFFA010000003.1"/>
</dbReference>
<feature type="region of interest" description="Disordered" evidence="1">
    <location>
        <begin position="40"/>
        <end position="241"/>
    </location>
</feature>
<name>A0AAJ1UES6_9RHOB</name>
<accession>A0AAJ1UES6</accession>
<evidence type="ECO:0000259" key="3">
    <source>
        <dbReference type="Pfam" id="PF13717"/>
    </source>
</evidence>
<proteinExistence type="predicted"/>
<evidence type="ECO:0000313" key="5">
    <source>
        <dbReference type="Proteomes" id="UP001227162"/>
    </source>
</evidence>
<dbReference type="AlphaFoldDB" id="A0AAJ1UES6"/>
<evidence type="ECO:0000256" key="2">
    <source>
        <dbReference type="SAM" id="Phobius"/>
    </source>
</evidence>
<feature type="compositionally biased region" description="Basic and acidic residues" evidence="1">
    <location>
        <begin position="167"/>
        <end position="199"/>
    </location>
</feature>
<reference evidence="4" key="2">
    <citation type="submission" date="2023-04" db="EMBL/GenBank/DDBJ databases">
        <title>'Rhodoalgimonas zhirmunskyi' gen. nov., isolated from a red alga.</title>
        <authorList>
            <person name="Nedashkovskaya O.I."/>
            <person name="Otstavnykh N.Y."/>
            <person name="Bystritskaya E.P."/>
            <person name="Balabanova L.A."/>
            <person name="Isaeva M.P."/>
        </authorList>
    </citation>
    <scope>NUCLEOTIDE SEQUENCE</scope>
    <source>
        <strain evidence="4">10Alg 79</strain>
    </source>
</reference>
<protein>
    <submittedName>
        <fullName evidence="4">Zinc-ribbon domain-containing protein</fullName>
    </submittedName>
</protein>
<dbReference type="NCBIfam" id="TIGR02098">
    <property type="entry name" value="MJ0042_CXXC"/>
    <property type="match status" value="1"/>
</dbReference>
<feature type="compositionally biased region" description="Acidic residues" evidence="1">
    <location>
        <begin position="109"/>
        <end position="123"/>
    </location>
</feature>
<dbReference type="Proteomes" id="UP001227162">
    <property type="component" value="Unassembled WGS sequence"/>
</dbReference>
<dbReference type="Pfam" id="PF13717">
    <property type="entry name" value="Zn_ribbon_4"/>
    <property type="match status" value="1"/>
</dbReference>
<feature type="compositionally biased region" description="Basic and acidic residues" evidence="1">
    <location>
        <begin position="221"/>
        <end position="231"/>
    </location>
</feature>
<gene>
    <name evidence="4" type="ORF">NOI20_11425</name>
</gene>
<keyword evidence="2" id="KW-1133">Transmembrane helix</keyword>
<evidence type="ECO:0000256" key="1">
    <source>
        <dbReference type="SAM" id="MobiDB-lite"/>
    </source>
</evidence>
<feature type="domain" description="Zinc finger/thioredoxin putative" evidence="3">
    <location>
        <begin position="1"/>
        <end position="36"/>
    </location>
</feature>
<organism evidence="4 5">
    <name type="scientific">Rhodalgimonas zhirmunskyi</name>
    <dbReference type="NCBI Taxonomy" id="2964767"/>
    <lineage>
        <taxon>Bacteria</taxon>
        <taxon>Pseudomonadati</taxon>
        <taxon>Pseudomonadota</taxon>
        <taxon>Alphaproteobacteria</taxon>
        <taxon>Rhodobacterales</taxon>
        <taxon>Roseobacteraceae</taxon>
        <taxon>Rhodalgimonas</taxon>
    </lineage>
</organism>
<keyword evidence="2" id="KW-0812">Transmembrane</keyword>
<comment type="caution">
    <text evidence="4">The sequence shown here is derived from an EMBL/GenBank/DDBJ whole genome shotgun (WGS) entry which is preliminary data.</text>
</comment>
<feature type="compositionally biased region" description="Acidic residues" evidence="1">
    <location>
        <begin position="89"/>
        <end position="101"/>
    </location>
</feature>
<evidence type="ECO:0000313" key="4">
    <source>
        <dbReference type="EMBL" id="MDQ2094722.1"/>
    </source>
</evidence>
<reference evidence="4" key="1">
    <citation type="submission" date="2022-07" db="EMBL/GenBank/DDBJ databases">
        <authorList>
            <person name="Otstavnykh N."/>
            <person name="Isaeva M."/>
            <person name="Bystritskaya E."/>
        </authorList>
    </citation>
    <scope>NUCLEOTIDE SEQUENCE</scope>
    <source>
        <strain evidence="4">10Alg 79</strain>
    </source>
</reference>
<keyword evidence="2" id="KW-0472">Membrane</keyword>
<dbReference type="InterPro" id="IPR011723">
    <property type="entry name" value="Znf/thioredoxin_put"/>
</dbReference>
<sequence>MRLICPNCGAQYEVPDNVIPENGRDVQCSNCGDTWFQKHPSQDRELAEELDQSLDEVHWDADSEADTPDETGGGWEDTRNEALPSADADAPEAEAPDIEPPFDDHPTSDEDDLGDAPGPDDEAALASAQEADIGSWPETDPDADLDDTTLSETDTWLDESPEDEPETASHPEDAAPKPRGLDPEVRDVLREEADFELRARSAHAGTLEEQPDLGLDTTEDEASRREREARQRMARMRGISEEEAAAASAAAGAGLAAQTSRRDLLPDIDEINSTLRRSSARGEAPEIDHSTTSSAPAKQRGGFRRGFMTLILIAVIALLLYIYAPKIAEMVPALGGVLEAYVSAINSARAWLDGQILSLLGWLDGMSSGGDAAPPASGS</sequence>
<feature type="transmembrane region" description="Helical" evidence="2">
    <location>
        <begin position="306"/>
        <end position="324"/>
    </location>
</feature>
<keyword evidence="5" id="KW-1185">Reference proteome</keyword>